<keyword evidence="3" id="KW-0677">Repeat</keyword>
<name>A0A058Z921_FONAL</name>
<accession>A0A058Z921</accession>
<dbReference type="AlphaFoldDB" id="A0A058Z921"/>
<evidence type="ECO:0000256" key="7">
    <source>
        <dbReference type="SAM" id="MobiDB-lite"/>
    </source>
</evidence>
<protein>
    <recommendedName>
        <fullName evidence="8">Ankyrin repeat domain-containing protein</fullName>
    </recommendedName>
</protein>
<evidence type="ECO:0000256" key="5">
    <source>
        <dbReference type="ARBA" id="ARBA00023043"/>
    </source>
</evidence>
<dbReference type="InterPro" id="IPR036770">
    <property type="entry name" value="Ankyrin_rpt-contain_sf"/>
</dbReference>
<dbReference type="PANTHER" id="PTHR12447:SF25">
    <property type="entry name" value="ANKYRIN REPEAT DOMAIN-CONTAINING PROTEIN 13C"/>
    <property type="match status" value="1"/>
</dbReference>
<dbReference type="InterPro" id="IPR021832">
    <property type="entry name" value="ANKRD13"/>
</dbReference>
<dbReference type="RefSeq" id="XP_009495330.1">
    <property type="nucleotide sequence ID" value="XM_009497055.1"/>
</dbReference>
<dbReference type="EMBL" id="KB932204">
    <property type="protein sequence ID" value="KCV70814.1"/>
    <property type="molecule type" value="Genomic_DNA"/>
</dbReference>
<dbReference type="Proteomes" id="UP000030693">
    <property type="component" value="Unassembled WGS sequence"/>
</dbReference>
<dbReference type="STRING" id="691883.A0A058Z921"/>
<evidence type="ECO:0000256" key="6">
    <source>
        <dbReference type="ARBA" id="ARBA00023136"/>
    </source>
</evidence>
<proteinExistence type="predicted"/>
<dbReference type="SUPFAM" id="SSF48403">
    <property type="entry name" value="Ankyrin repeat"/>
    <property type="match status" value="1"/>
</dbReference>
<reference evidence="9" key="1">
    <citation type="submission" date="2013-04" db="EMBL/GenBank/DDBJ databases">
        <title>The Genome Sequence of Fonticula alba ATCC 38817.</title>
        <authorList>
            <consortium name="The Broad Institute Genomics Platform"/>
            <person name="Russ C."/>
            <person name="Cuomo C."/>
            <person name="Burger G."/>
            <person name="Gray M.W."/>
            <person name="Holland P.W.H."/>
            <person name="King N."/>
            <person name="Lang F.B.F."/>
            <person name="Roger A.J."/>
            <person name="Ruiz-Trillo I."/>
            <person name="Brown M."/>
            <person name="Walker B."/>
            <person name="Young S."/>
            <person name="Zeng Q."/>
            <person name="Gargeya S."/>
            <person name="Fitzgerald M."/>
            <person name="Haas B."/>
            <person name="Abouelleil A."/>
            <person name="Allen A.W."/>
            <person name="Alvarado L."/>
            <person name="Arachchi H.M."/>
            <person name="Berlin A.M."/>
            <person name="Chapman S.B."/>
            <person name="Gainer-Dewar J."/>
            <person name="Goldberg J."/>
            <person name="Griggs A."/>
            <person name="Gujja S."/>
            <person name="Hansen M."/>
            <person name="Howarth C."/>
            <person name="Imamovic A."/>
            <person name="Ireland A."/>
            <person name="Larimer J."/>
            <person name="McCowan C."/>
            <person name="Murphy C."/>
            <person name="Pearson M."/>
            <person name="Poon T.W."/>
            <person name="Priest M."/>
            <person name="Roberts A."/>
            <person name="Saif S."/>
            <person name="Shea T."/>
            <person name="Sisk P."/>
            <person name="Sykes S."/>
            <person name="Wortman J."/>
            <person name="Nusbaum C."/>
            <person name="Birren B."/>
        </authorList>
    </citation>
    <scope>NUCLEOTIDE SEQUENCE [LARGE SCALE GENOMIC DNA]</scope>
    <source>
        <strain evidence="9">ATCC 38817</strain>
    </source>
</reference>
<evidence type="ECO:0000256" key="3">
    <source>
        <dbReference type="ARBA" id="ARBA00022737"/>
    </source>
</evidence>
<keyword evidence="4" id="KW-0256">Endoplasmic reticulum</keyword>
<dbReference type="eggNOG" id="KOG0522">
    <property type="taxonomic scope" value="Eukaryota"/>
</dbReference>
<evidence type="ECO:0000313" key="9">
    <source>
        <dbReference type="EMBL" id="KCV70814.1"/>
    </source>
</evidence>
<comment type="subcellular location">
    <subcellularLocation>
        <location evidence="2">Endomembrane system</location>
    </subcellularLocation>
    <subcellularLocation>
        <location evidence="1">Endoplasmic reticulum</location>
    </subcellularLocation>
</comment>
<gene>
    <name evidence="9" type="ORF">H696_03165</name>
</gene>
<sequence length="705" mass="75226">MHPDYCVQLSVSSSVPAAARCRYPLHSAIWDNNVTALRSMITLLRVRGVKPQDPGGIDEPDLRGYTPLHLCVLLPDREECLFALFSQSSPETRVKCPDGWSPLSEAICQDNVNALSRILEHRFKKIGGRSMPISPAIRNLISQMSDIPDFTVEIDWLLKTHVPLLGRLTPRDTLRLTKIGSALRIDMTAIGLNVSASNIISGDSVERGNVSLFILGNCDDSVLDSDNPIVIAHCDTSICLRSQFSNSIVFVDHDKQIITRLPDFEDLERDRLRNNNIFSTNLRRLRGKKRTCTRVLLNQWTCVERPPRVGMASRIGGWFRGFRGAGGRVVVGPASDAEPHYVLQNGFPCRVYDISGILFERTVRRLDVPLDRGSAGRKDATASAVTGAVSPTAAVTAAVTAAATSAHQSDGIDPSGDIEDDDSAPGDMSQDDADLGFDDSDSDDENFVEAVEGPAGGLAAMPLADGQAASPGYYFDPALPPLRPENLTGKRRVQQVRSFSLNLSISSSTEFPLQIEHLVPVIRALRSSFTVFHHVAAVFGVTDSPPGPESHLPAVGGAAPASARLPPGFPVRIEVPFFKIAQLVVDFGRATVFDAAGLSSSMGGSPAGSLPDTGAGPAQATPPGLEGASLPTTSQLDSVFEPNGPMAEVAGAAGACASPEGHSASGAVSPPAGSQAEQYVQCQGLFYLPDSYVEVEHQSLPHQSS</sequence>
<keyword evidence="6" id="KW-0472">Membrane</keyword>
<feature type="domain" description="Ankyrin repeat" evidence="8">
    <location>
        <begin position="345"/>
        <end position="595"/>
    </location>
</feature>
<organism evidence="9">
    <name type="scientific">Fonticula alba</name>
    <name type="common">Slime mold</name>
    <dbReference type="NCBI Taxonomy" id="691883"/>
    <lineage>
        <taxon>Eukaryota</taxon>
        <taxon>Rotosphaerida</taxon>
        <taxon>Fonticulaceae</taxon>
        <taxon>Fonticula</taxon>
    </lineage>
</organism>
<keyword evidence="5" id="KW-0040">ANK repeat</keyword>
<dbReference type="OrthoDB" id="1585644at2759"/>
<feature type="region of interest" description="Disordered" evidence="7">
    <location>
        <begin position="405"/>
        <end position="444"/>
    </location>
</feature>
<evidence type="ECO:0000256" key="2">
    <source>
        <dbReference type="ARBA" id="ARBA00004308"/>
    </source>
</evidence>
<evidence type="ECO:0000256" key="1">
    <source>
        <dbReference type="ARBA" id="ARBA00004240"/>
    </source>
</evidence>
<evidence type="ECO:0000259" key="8">
    <source>
        <dbReference type="Pfam" id="PF11904"/>
    </source>
</evidence>
<evidence type="ECO:0000313" key="10">
    <source>
        <dbReference type="Proteomes" id="UP000030693"/>
    </source>
</evidence>
<evidence type="ECO:0000256" key="4">
    <source>
        <dbReference type="ARBA" id="ARBA00022824"/>
    </source>
</evidence>
<keyword evidence="10" id="KW-1185">Reference proteome</keyword>
<feature type="region of interest" description="Disordered" evidence="7">
    <location>
        <begin position="603"/>
        <end position="643"/>
    </location>
</feature>
<dbReference type="PANTHER" id="PTHR12447">
    <property type="entry name" value="ANKYRIN REPEAT DOMAIN-CONTAINING PROTEIN 13"/>
    <property type="match status" value="1"/>
</dbReference>
<dbReference type="InterPro" id="IPR055285">
    <property type="entry name" value="ANKRD13_C"/>
</dbReference>
<feature type="compositionally biased region" description="Acidic residues" evidence="7">
    <location>
        <begin position="416"/>
        <end position="444"/>
    </location>
</feature>
<dbReference type="Gene3D" id="1.25.40.20">
    <property type="entry name" value="Ankyrin repeat-containing domain"/>
    <property type="match status" value="1"/>
</dbReference>
<dbReference type="GO" id="GO:0005783">
    <property type="term" value="C:endoplasmic reticulum"/>
    <property type="evidence" value="ECO:0007669"/>
    <property type="project" value="UniProtKB-SubCell"/>
</dbReference>
<dbReference type="GeneID" id="20527890"/>
<dbReference type="Pfam" id="PF11904">
    <property type="entry name" value="ANKRD13_C"/>
    <property type="match status" value="1"/>
</dbReference>